<reference evidence="1 2" key="1">
    <citation type="journal article" date="2018" name="PLoS ONE">
        <title>The draft genome of Kipferlia bialata reveals reductive genome evolution in fornicate parasites.</title>
        <authorList>
            <person name="Tanifuji G."/>
            <person name="Takabayashi S."/>
            <person name="Kume K."/>
            <person name="Takagi M."/>
            <person name="Nakayama T."/>
            <person name="Kamikawa R."/>
            <person name="Inagaki Y."/>
            <person name="Hashimoto T."/>
        </authorList>
    </citation>
    <scope>NUCLEOTIDE SEQUENCE [LARGE SCALE GENOMIC DNA]</scope>
    <source>
        <strain evidence="1">NY0173</strain>
    </source>
</reference>
<evidence type="ECO:0000313" key="1">
    <source>
        <dbReference type="EMBL" id="GIQ79647.1"/>
    </source>
</evidence>
<name>A0A9K3GEE5_9EUKA</name>
<dbReference type="AlphaFoldDB" id="A0A9K3GEE5"/>
<accession>A0A9K3GEE5</accession>
<dbReference type="Proteomes" id="UP000265618">
    <property type="component" value="Unassembled WGS sequence"/>
</dbReference>
<protein>
    <submittedName>
        <fullName evidence="1">Uncharacterized protein</fullName>
    </submittedName>
</protein>
<sequence length="132" mass="15084">MDGRHVDQHPEGVQRVVKKRASARGPGLAASTFARLSARQRRFLNDRGQLSSVEALLDEERYCMFATREENWRRQGYRKCKLAMAVKRDFGTPVPITSIIKDDYNNVLKEVTRPRPYALQTSLLLSHILSAV</sequence>
<organism evidence="1 2">
    <name type="scientific">Kipferlia bialata</name>
    <dbReference type="NCBI Taxonomy" id="797122"/>
    <lineage>
        <taxon>Eukaryota</taxon>
        <taxon>Metamonada</taxon>
        <taxon>Carpediemonas-like organisms</taxon>
        <taxon>Kipferlia</taxon>
    </lineage>
</organism>
<keyword evidence="2" id="KW-1185">Reference proteome</keyword>
<evidence type="ECO:0000313" key="2">
    <source>
        <dbReference type="Proteomes" id="UP000265618"/>
    </source>
</evidence>
<proteinExistence type="predicted"/>
<dbReference type="EMBL" id="BDIP01000036">
    <property type="protein sequence ID" value="GIQ79647.1"/>
    <property type="molecule type" value="Genomic_DNA"/>
</dbReference>
<gene>
    <name evidence="1" type="ORF">KIPB_000319</name>
</gene>
<comment type="caution">
    <text evidence="1">The sequence shown here is derived from an EMBL/GenBank/DDBJ whole genome shotgun (WGS) entry which is preliminary data.</text>
</comment>